<dbReference type="EMBL" id="CP081303">
    <property type="protein sequence ID" value="QZE15115.1"/>
    <property type="molecule type" value="Genomic_DNA"/>
</dbReference>
<organism evidence="1 2">
    <name type="scientific">Halosquirtibacter laminarini</name>
    <dbReference type="NCBI Taxonomy" id="3374600"/>
    <lineage>
        <taxon>Bacteria</taxon>
        <taxon>Pseudomonadati</taxon>
        <taxon>Bacteroidota</taxon>
        <taxon>Bacteroidia</taxon>
        <taxon>Marinilabiliales</taxon>
        <taxon>Prolixibacteraceae</taxon>
        <taxon>Halosquirtibacter</taxon>
    </lineage>
</organism>
<keyword evidence="2" id="KW-1185">Reference proteome</keyword>
<proteinExistence type="predicted"/>
<sequence>MSKIFISQLHINKLLSINDTSIDVSNSQLKHLIITGKNGSGKTMLLNSIMDFFRFDCYEAPHVQKNLDDRLYLRDKLNIGKLDHKEQKKIKSKYDEVFSRTSDVFRTLEVHMIPSMDESFTLVESGKAIFTMFSANRRVDMLIPKNPIKPSFVHGSSFIKDHKQSKEFVKFLVDLKVQEALARNEGEIKEADKIRDWFTSFTDLLKRLFEDQYLKLNFDFRTYQFTIHSEDKVFGFNELSDGYSAVIDIIADLILAMQNEDGSLNGIYDKPGIVLIDEVETHLHLKLQKEIMPFLTTVFPNIQFIVTTHSPFVLSSLDNAVAYDLEKKQKLTDLQEYSYESLTEGYFKVKTESSYLGLKLKRVEELLKLETKDKAQDRELKELIELFDNLNHAVTPDNVIAKYNKLLLRYL</sequence>
<evidence type="ECO:0000313" key="1">
    <source>
        <dbReference type="EMBL" id="QZE15115.1"/>
    </source>
</evidence>
<evidence type="ECO:0000313" key="2">
    <source>
        <dbReference type="Proteomes" id="UP000826212"/>
    </source>
</evidence>
<protein>
    <submittedName>
        <fullName evidence="1">AAA family ATPase</fullName>
    </submittedName>
</protein>
<reference evidence="1" key="1">
    <citation type="submission" date="2021-08" db="EMBL/GenBank/DDBJ databases">
        <title>Novel anaerobic bacterium isolated from sea squirt in East Sea, Republic of Korea.</title>
        <authorList>
            <person name="Nguyen T.H."/>
            <person name="Li Z."/>
            <person name="Lee Y.-J."/>
            <person name="Ko J."/>
            <person name="Kim S.-G."/>
        </authorList>
    </citation>
    <scope>NUCLEOTIDE SEQUENCE</scope>
    <source>
        <strain evidence="1">KCTC 25031</strain>
    </source>
</reference>
<dbReference type="Proteomes" id="UP000826212">
    <property type="component" value="Chromosome"/>
</dbReference>
<name>A0AC61NHH3_9BACT</name>
<accession>A0AC61NHH3</accession>
<gene>
    <name evidence="1" type="ORF">K4L44_04605</name>
</gene>